<evidence type="ECO:0000313" key="9">
    <source>
        <dbReference type="Proteomes" id="UP001597114"/>
    </source>
</evidence>
<feature type="compositionally biased region" description="Basic residues" evidence="5">
    <location>
        <begin position="423"/>
        <end position="432"/>
    </location>
</feature>
<gene>
    <name evidence="8" type="ORF">ACFSJD_32535</name>
</gene>
<dbReference type="RefSeq" id="WP_344723636.1">
    <property type="nucleotide sequence ID" value="NZ_BAAAUS010000023.1"/>
</dbReference>
<name>A0ABW4F6A5_9PSEU</name>
<evidence type="ECO:0000256" key="3">
    <source>
        <dbReference type="ARBA" id="ARBA00022989"/>
    </source>
</evidence>
<evidence type="ECO:0000256" key="6">
    <source>
        <dbReference type="SAM" id="Phobius"/>
    </source>
</evidence>
<keyword evidence="3 6" id="KW-1133">Transmembrane helix</keyword>
<comment type="subcellular location">
    <subcellularLocation>
        <location evidence="1">Membrane</location>
        <topology evidence="1">Multi-pass membrane protein</topology>
    </subcellularLocation>
</comment>
<evidence type="ECO:0000256" key="4">
    <source>
        <dbReference type="ARBA" id="ARBA00023136"/>
    </source>
</evidence>
<protein>
    <submittedName>
        <fullName evidence="8">Aromatic acid exporter family protein</fullName>
    </submittedName>
</protein>
<comment type="caution">
    <text evidence="8">The sequence shown here is derived from an EMBL/GenBank/DDBJ whole genome shotgun (WGS) entry which is preliminary data.</text>
</comment>
<evidence type="ECO:0000256" key="1">
    <source>
        <dbReference type="ARBA" id="ARBA00004141"/>
    </source>
</evidence>
<keyword evidence="4 6" id="KW-0472">Membrane</keyword>
<dbReference type="Pfam" id="PF13515">
    <property type="entry name" value="FUSC_2"/>
    <property type="match status" value="1"/>
</dbReference>
<accession>A0ABW4F6A5</accession>
<feature type="transmembrane region" description="Helical" evidence="6">
    <location>
        <begin position="87"/>
        <end position="110"/>
    </location>
</feature>
<reference evidence="9" key="1">
    <citation type="journal article" date="2019" name="Int. J. Syst. Evol. Microbiol.">
        <title>The Global Catalogue of Microorganisms (GCM) 10K type strain sequencing project: providing services to taxonomists for standard genome sequencing and annotation.</title>
        <authorList>
            <consortium name="The Broad Institute Genomics Platform"/>
            <consortium name="The Broad Institute Genome Sequencing Center for Infectious Disease"/>
            <person name="Wu L."/>
            <person name="Ma J."/>
        </authorList>
    </citation>
    <scope>NUCLEOTIDE SEQUENCE [LARGE SCALE GENOMIC DNA]</scope>
    <source>
        <strain evidence="9">CCM 7043</strain>
    </source>
</reference>
<evidence type="ECO:0000256" key="5">
    <source>
        <dbReference type="SAM" id="MobiDB-lite"/>
    </source>
</evidence>
<evidence type="ECO:0000256" key="2">
    <source>
        <dbReference type="ARBA" id="ARBA00022692"/>
    </source>
</evidence>
<feature type="transmembrane region" description="Helical" evidence="6">
    <location>
        <begin position="36"/>
        <end position="55"/>
    </location>
</feature>
<organism evidence="8 9">
    <name type="scientific">Pseudonocardia yunnanensis</name>
    <dbReference type="NCBI Taxonomy" id="58107"/>
    <lineage>
        <taxon>Bacteria</taxon>
        <taxon>Bacillati</taxon>
        <taxon>Actinomycetota</taxon>
        <taxon>Actinomycetes</taxon>
        <taxon>Pseudonocardiales</taxon>
        <taxon>Pseudonocardiaceae</taxon>
        <taxon>Pseudonocardia</taxon>
    </lineage>
</organism>
<dbReference type="EMBL" id="JBHUCO010000045">
    <property type="protein sequence ID" value="MFD1522265.1"/>
    <property type="molecule type" value="Genomic_DNA"/>
</dbReference>
<dbReference type="InterPro" id="IPR049453">
    <property type="entry name" value="Memb_transporter_dom"/>
</dbReference>
<feature type="transmembrane region" description="Helical" evidence="6">
    <location>
        <begin position="61"/>
        <end position="80"/>
    </location>
</feature>
<evidence type="ECO:0000259" key="7">
    <source>
        <dbReference type="Pfam" id="PF13515"/>
    </source>
</evidence>
<proteinExistence type="predicted"/>
<evidence type="ECO:0000313" key="8">
    <source>
        <dbReference type="EMBL" id="MFD1522265.1"/>
    </source>
</evidence>
<dbReference type="Proteomes" id="UP001597114">
    <property type="component" value="Unassembled WGS sequence"/>
</dbReference>
<keyword evidence="9" id="KW-1185">Reference proteome</keyword>
<keyword evidence="2 6" id="KW-0812">Transmembrane</keyword>
<feature type="domain" description="Integral membrane bound transporter" evidence="7">
    <location>
        <begin position="46"/>
        <end position="170"/>
    </location>
</feature>
<sequence length="432" mass="47282">MTEPRRNARWIGAPRRLVEKAVRRVRESGRSALARAARLTGAAVAAFVAAQLLGMRDPPPLIAALTALIVVQVTLTSTLISSLQRVLSVVVGVSLALLFVSVVGLTWWSLGAIVSVSIIMGQLLRLGPQLIEVPISAMLVLAVGYSAGAENAAVDRTLETLIGSAVGVLVNICFPPAVKVRSAASAVLRLAEEIAGLLERSAEEMTSSLSVDVAGRWLEDARRLNRHVHQVDGALEHVEESRQLNVRAALDTRPSAPALRNGLDVLERCAVTIRGLFRSAYDTARTVESDRDRVDPDRVEAEARRLYADLLRKLAGVVRSFGRLICAESTGQGPHQKENELAAALQRLHECRSRAAERLLAEPGKDRVTWELTSAFTLAVDRMLAELDVVEHARLREERRRQAARRRTARAMGRLREGGRALNRPRVRRPTE</sequence>
<feature type="region of interest" description="Disordered" evidence="5">
    <location>
        <begin position="401"/>
        <end position="432"/>
    </location>
</feature>